<feature type="DNA-binding region" description="H-T-H motif" evidence="4">
    <location>
        <begin position="34"/>
        <end position="53"/>
    </location>
</feature>
<proteinExistence type="predicted"/>
<organism evidence="6 7">
    <name type="scientific">Arachnia propionica</name>
    <dbReference type="NCBI Taxonomy" id="1750"/>
    <lineage>
        <taxon>Bacteria</taxon>
        <taxon>Bacillati</taxon>
        <taxon>Actinomycetota</taxon>
        <taxon>Actinomycetes</taxon>
        <taxon>Propionibacteriales</taxon>
        <taxon>Propionibacteriaceae</taxon>
        <taxon>Arachnia</taxon>
    </lineage>
</organism>
<dbReference type="InterPro" id="IPR011075">
    <property type="entry name" value="TetR_C"/>
</dbReference>
<feature type="domain" description="HTH tetR-type" evidence="5">
    <location>
        <begin position="11"/>
        <end position="71"/>
    </location>
</feature>
<reference evidence="6 7" key="1">
    <citation type="submission" date="2018-12" db="EMBL/GenBank/DDBJ databases">
        <authorList>
            <consortium name="Pathogen Informatics"/>
        </authorList>
    </citation>
    <scope>NUCLEOTIDE SEQUENCE [LARGE SCALE GENOMIC DNA]</scope>
    <source>
        <strain evidence="6 7">NCTC12967</strain>
    </source>
</reference>
<dbReference type="GO" id="GO:0003700">
    <property type="term" value="F:DNA-binding transcription factor activity"/>
    <property type="evidence" value="ECO:0007669"/>
    <property type="project" value="TreeGrafter"/>
</dbReference>
<dbReference type="SUPFAM" id="SSF46689">
    <property type="entry name" value="Homeodomain-like"/>
    <property type="match status" value="1"/>
</dbReference>
<sequence>MAGETGRPRNAAVNDAVLGATVALLGERGYQGLRINDVAERSGVAKTTVYRRWPTLTHLVVAAMEHALGQRDIEPTGNLGTDLDRMIRTGYGALVGGGTSLLAVALDLHGHADAQLRAAYRRRIIDPIRSRGITLLEDAMRRGEIRDSTDPEVVADAVIGGLIYRAAILAEPLGVEEACAFARRVVGLAR</sequence>
<accession>A0A3S4UTK5</accession>
<dbReference type="EMBL" id="LR134406">
    <property type="protein sequence ID" value="VEH69511.1"/>
    <property type="molecule type" value="Genomic_DNA"/>
</dbReference>
<name>A0A3S4UTK5_9ACTN</name>
<dbReference type="InterPro" id="IPR050109">
    <property type="entry name" value="HTH-type_TetR-like_transc_reg"/>
</dbReference>
<dbReference type="InterPro" id="IPR001647">
    <property type="entry name" value="HTH_TetR"/>
</dbReference>
<dbReference type="PANTHER" id="PTHR30055:SF148">
    <property type="entry name" value="TETR-FAMILY TRANSCRIPTIONAL REGULATOR"/>
    <property type="match status" value="1"/>
</dbReference>
<protein>
    <submittedName>
        <fullName evidence="6">Bacterial regulatory proteins, tetR family</fullName>
    </submittedName>
</protein>
<dbReference type="RefSeq" id="WP_073970066.1">
    <property type="nucleotide sequence ID" value="NZ_CBDEON010000308.1"/>
</dbReference>
<dbReference type="Pfam" id="PF16859">
    <property type="entry name" value="TetR_C_11"/>
    <property type="match status" value="1"/>
</dbReference>
<dbReference type="GeneID" id="64406264"/>
<dbReference type="InterPro" id="IPR009057">
    <property type="entry name" value="Homeodomain-like_sf"/>
</dbReference>
<dbReference type="Pfam" id="PF00440">
    <property type="entry name" value="TetR_N"/>
    <property type="match status" value="1"/>
</dbReference>
<keyword evidence="3" id="KW-0804">Transcription</keyword>
<evidence type="ECO:0000256" key="1">
    <source>
        <dbReference type="ARBA" id="ARBA00023015"/>
    </source>
</evidence>
<dbReference type="Gene3D" id="1.10.357.10">
    <property type="entry name" value="Tetracycline Repressor, domain 2"/>
    <property type="match status" value="1"/>
</dbReference>
<dbReference type="InterPro" id="IPR036271">
    <property type="entry name" value="Tet_transcr_reg_TetR-rel_C_sf"/>
</dbReference>
<keyword evidence="1" id="KW-0805">Transcription regulation</keyword>
<dbReference type="Gene3D" id="1.10.10.60">
    <property type="entry name" value="Homeodomain-like"/>
    <property type="match status" value="1"/>
</dbReference>
<dbReference type="SUPFAM" id="SSF48498">
    <property type="entry name" value="Tetracyclin repressor-like, C-terminal domain"/>
    <property type="match status" value="1"/>
</dbReference>
<evidence type="ECO:0000259" key="5">
    <source>
        <dbReference type="PROSITE" id="PS50977"/>
    </source>
</evidence>
<evidence type="ECO:0000256" key="4">
    <source>
        <dbReference type="PROSITE-ProRule" id="PRU00335"/>
    </source>
</evidence>
<evidence type="ECO:0000313" key="7">
    <source>
        <dbReference type="Proteomes" id="UP000273044"/>
    </source>
</evidence>
<dbReference type="AlphaFoldDB" id="A0A3S4UTK5"/>
<evidence type="ECO:0000256" key="2">
    <source>
        <dbReference type="ARBA" id="ARBA00023125"/>
    </source>
</evidence>
<dbReference type="PRINTS" id="PR00455">
    <property type="entry name" value="HTHTETR"/>
</dbReference>
<gene>
    <name evidence="6" type="ORF">NCTC12967_00781</name>
</gene>
<evidence type="ECO:0000313" key="6">
    <source>
        <dbReference type="EMBL" id="VEH69511.1"/>
    </source>
</evidence>
<evidence type="ECO:0000256" key="3">
    <source>
        <dbReference type="ARBA" id="ARBA00023163"/>
    </source>
</evidence>
<keyword evidence="2 4" id="KW-0238">DNA-binding</keyword>
<dbReference type="PROSITE" id="PS50977">
    <property type="entry name" value="HTH_TETR_2"/>
    <property type="match status" value="1"/>
</dbReference>
<dbReference type="Proteomes" id="UP000273044">
    <property type="component" value="Chromosome"/>
</dbReference>
<dbReference type="GO" id="GO:0000976">
    <property type="term" value="F:transcription cis-regulatory region binding"/>
    <property type="evidence" value="ECO:0007669"/>
    <property type="project" value="TreeGrafter"/>
</dbReference>
<dbReference type="PANTHER" id="PTHR30055">
    <property type="entry name" value="HTH-TYPE TRANSCRIPTIONAL REGULATOR RUTR"/>
    <property type="match status" value="1"/>
</dbReference>
<keyword evidence="7" id="KW-1185">Reference proteome</keyword>